<sequence>MVAAFSCLVRFKDAAGTVRYGDVPSGPDNLVGSTANVLSGEEPWDLKPTEDTAQIAEVLCPLESTPLVYGIGLNYKKHIEESGFPTPEFPVVFTKPGDSLAGPYEDIPVDARCEQLDYEGELLVVIGKDVRGFRKGDDPLPYILGYSVSNDVSSRFWQTPQRCGNQHGMAKSFDKFAPIGPAILSPESPLIKDKIQDGAPNLQLQTFVNGELRQETNTDDLLFRMTDLLEYISMGRTVRKGTIIMTGTPSGVAAFMKPPAWLKTGDVVEIKIEALGSIKNKMRVSASDPERGANANV</sequence>
<evidence type="ECO:0000313" key="5">
    <source>
        <dbReference type="Proteomes" id="UP000027920"/>
    </source>
</evidence>
<name>A0A072P893_9EURO</name>
<dbReference type="STRING" id="1182545.A0A072P893"/>
<dbReference type="HOGENOM" id="CLU_028458_2_1_1"/>
<dbReference type="Gene3D" id="3.90.850.10">
    <property type="entry name" value="Fumarylacetoacetase-like, C-terminal domain"/>
    <property type="match status" value="1"/>
</dbReference>
<comment type="similarity">
    <text evidence="1">Belongs to the FAH family.</text>
</comment>
<accession>A0A072P893</accession>
<feature type="domain" description="Fumarylacetoacetase-like C-terminal" evidence="3">
    <location>
        <begin position="68"/>
        <end position="282"/>
    </location>
</feature>
<dbReference type="GO" id="GO:0050163">
    <property type="term" value="F:oxaloacetate tautomerase activity"/>
    <property type="evidence" value="ECO:0007669"/>
    <property type="project" value="UniProtKB-ARBA"/>
</dbReference>
<protein>
    <recommendedName>
        <fullName evidence="3">Fumarylacetoacetase-like C-terminal domain-containing protein</fullName>
    </recommendedName>
</protein>
<dbReference type="InterPro" id="IPR011234">
    <property type="entry name" value="Fumarylacetoacetase-like_C"/>
</dbReference>
<dbReference type="Pfam" id="PF01557">
    <property type="entry name" value="FAA_hydrolase"/>
    <property type="match status" value="1"/>
</dbReference>
<dbReference type="Proteomes" id="UP000027920">
    <property type="component" value="Unassembled WGS sequence"/>
</dbReference>
<dbReference type="EMBL" id="AMGV01000006">
    <property type="protein sequence ID" value="KEF55977.1"/>
    <property type="molecule type" value="Genomic_DNA"/>
</dbReference>
<keyword evidence="5" id="KW-1185">Reference proteome</keyword>
<gene>
    <name evidence="4" type="ORF">A1O9_07557</name>
</gene>
<dbReference type="InterPro" id="IPR036663">
    <property type="entry name" value="Fumarylacetoacetase_C_sf"/>
</dbReference>
<organism evidence="4 5">
    <name type="scientific">Exophiala aquamarina CBS 119918</name>
    <dbReference type="NCBI Taxonomy" id="1182545"/>
    <lineage>
        <taxon>Eukaryota</taxon>
        <taxon>Fungi</taxon>
        <taxon>Dikarya</taxon>
        <taxon>Ascomycota</taxon>
        <taxon>Pezizomycotina</taxon>
        <taxon>Eurotiomycetes</taxon>
        <taxon>Chaetothyriomycetidae</taxon>
        <taxon>Chaetothyriales</taxon>
        <taxon>Herpotrichiellaceae</taxon>
        <taxon>Exophiala</taxon>
    </lineage>
</organism>
<dbReference type="GO" id="GO:0046872">
    <property type="term" value="F:metal ion binding"/>
    <property type="evidence" value="ECO:0007669"/>
    <property type="project" value="UniProtKB-KW"/>
</dbReference>
<dbReference type="RefSeq" id="XP_013258567.1">
    <property type="nucleotide sequence ID" value="XM_013403113.1"/>
</dbReference>
<dbReference type="AlphaFoldDB" id="A0A072P893"/>
<dbReference type="GO" id="GO:0006107">
    <property type="term" value="P:oxaloacetate metabolic process"/>
    <property type="evidence" value="ECO:0007669"/>
    <property type="project" value="UniProtKB-ARBA"/>
</dbReference>
<proteinExistence type="inferred from homology"/>
<evidence type="ECO:0000256" key="1">
    <source>
        <dbReference type="ARBA" id="ARBA00010211"/>
    </source>
</evidence>
<comment type="caution">
    <text evidence="4">The sequence shown here is derived from an EMBL/GenBank/DDBJ whole genome shotgun (WGS) entry which is preliminary data.</text>
</comment>
<dbReference type="PANTHER" id="PTHR11820">
    <property type="entry name" value="ACYLPYRUVASE"/>
    <property type="match status" value="1"/>
</dbReference>
<dbReference type="OrthoDB" id="4126083at2759"/>
<dbReference type="FunFam" id="3.90.850.10:FF:000002">
    <property type="entry name" value="2-hydroxyhepta-2,4-diene-1,7-dioate isomerase"/>
    <property type="match status" value="1"/>
</dbReference>
<evidence type="ECO:0000313" key="4">
    <source>
        <dbReference type="EMBL" id="KEF55977.1"/>
    </source>
</evidence>
<dbReference type="VEuPathDB" id="FungiDB:A1O9_07557"/>
<evidence type="ECO:0000256" key="2">
    <source>
        <dbReference type="ARBA" id="ARBA00022723"/>
    </source>
</evidence>
<keyword evidence="2" id="KW-0479">Metal-binding</keyword>
<dbReference type="PANTHER" id="PTHR11820:SF100">
    <property type="entry name" value="FUMARYLACETOACETATE HYDROLASE FAMILY PROTEIN (AFU_ORTHOLOGUE AFUA_4G01490)"/>
    <property type="match status" value="1"/>
</dbReference>
<dbReference type="SUPFAM" id="SSF56529">
    <property type="entry name" value="FAH"/>
    <property type="match status" value="1"/>
</dbReference>
<evidence type="ECO:0000259" key="3">
    <source>
        <dbReference type="Pfam" id="PF01557"/>
    </source>
</evidence>
<dbReference type="GeneID" id="25282471"/>
<reference evidence="4 5" key="1">
    <citation type="submission" date="2013-03" db="EMBL/GenBank/DDBJ databases">
        <title>The Genome Sequence of Exophiala aquamarina CBS 119918.</title>
        <authorList>
            <consortium name="The Broad Institute Genomics Platform"/>
            <person name="Cuomo C."/>
            <person name="de Hoog S."/>
            <person name="Gorbushina A."/>
            <person name="Walker B."/>
            <person name="Young S.K."/>
            <person name="Zeng Q."/>
            <person name="Gargeya S."/>
            <person name="Fitzgerald M."/>
            <person name="Haas B."/>
            <person name="Abouelleil A."/>
            <person name="Allen A.W."/>
            <person name="Alvarado L."/>
            <person name="Arachchi H.M."/>
            <person name="Berlin A.M."/>
            <person name="Chapman S.B."/>
            <person name="Gainer-Dewar J."/>
            <person name="Goldberg J."/>
            <person name="Griggs A."/>
            <person name="Gujja S."/>
            <person name="Hansen M."/>
            <person name="Howarth C."/>
            <person name="Imamovic A."/>
            <person name="Ireland A."/>
            <person name="Larimer J."/>
            <person name="McCowan C."/>
            <person name="Murphy C."/>
            <person name="Pearson M."/>
            <person name="Poon T.W."/>
            <person name="Priest M."/>
            <person name="Roberts A."/>
            <person name="Saif S."/>
            <person name="Shea T."/>
            <person name="Sisk P."/>
            <person name="Sykes S."/>
            <person name="Wortman J."/>
            <person name="Nusbaum C."/>
            <person name="Birren B."/>
        </authorList>
    </citation>
    <scope>NUCLEOTIDE SEQUENCE [LARGE SCALE GENOMIC DNA]</scope>
    <source>
        <strain evidence="4 5">CBS 119918</strain>
    </source>
</reference>